<organism evidence="2 3">
    <name type="scientific">Stachybotrys elegans</name>
    <dbReference type="NCBI Taxonomy" id="80388"/>
    <lineage>
        <taxon>Eukaryota</taxon>
        <taxon>Fungi</taxon>
        <taxon>Dikarya</taxon>
        <taxon>Ascomycota</taxon>
        <taxon>Pezizomycotina</taxon>
        <taxon>Sordariomycetes</taxon>
        <taxon>Hypocreomycetidae</taxon>
        <taxon>Hypocreales</taxon>
        <taxon>Stachybotryaceae</taxon>
        <taxon>Stachybotrys</taxon>
    </lineage>
</organism>
<feature type="chain" id="PRO_5035460724" description="CBM-cenC domain-containing protein" evidence="1">
    <location>
        <begin position="23"/>
        <end position="417"/>
    </location>
</feature>
<evidence type="ECO:0000313" key="2">
    <source>
        <dbReference type="EMBL" id="KAH7305972.1"/>
    </source>
</evidence>
<keyword evidence="1" id="KW-0732">Signal</keyword>
<sequence length="417" mass="45644">MMFKSTAAACLSLLAFLDVASAAAIAVIEPRACPANNLLRGLKDKRYSAAAAPYYGFHARQEEEEEENLTRLTDVQTVTDVIPNTSTVRLTQTRTSYYTVQGYTRATVTQPGATTVASYAGYVEVRVTTERVWTAYTSTTTFTTTLGKTDEVVIPTGLANIVSKYPAASVTQACDCLELPPGTQTKTVGQETATVTSSAGVQTLTLRPRVISTVTDMTTIYPYQSTVSTPTTYTETDYSYTATRTTSLVMTATRTECAYTQSPVINPSFGDGETAWDKLQFGDWSTTVQADNTTSRNNDGTGAYKVEFRHLGTFLGIRQAIEDLCPTTWYTMTMWIKPSQVSGSCRTMFSTGNGYARGSSPIEAGWNKYTANVYSGPMNYEMTSLFAVDCGYEGNVRTFWIDDVDVQRMNPQPPAPY</sequence>
<gene>
    <name evidence="2" type="ORF">B0I35DRAFT_464649</name>
</gene>
<protein>
    <recommendedName>
        <fullName evidence="4">CBM-cenC domain-containing protein</fullName>
    </recommendedName>
</protein>
<dbReference type="AlphaFoldDB" id="A0A8K0SGT0"/>
<dbReference type="EMBL" id="JAGPNK010000017">
    <property type="protein sequence ID" value="KAH7305972.1"/>
    <property type="molecule type" value="Genomic_DNA"/>
</dbReference>
<dbReference type="Proteomes" id="UP000813444">
    <property type="component" value="Unassembled WGS sequence"/>
</dbReference>
<reference evidence="2" key="1">
    <citation type="journal article" date="2021" name="Nat. Commun.">
        <title>Genetic determinants of endophytism in the Arabidopsis root mycobiome.</title>
        <authorList>
            <person name="Mesny F."/>
            <person name="Miyauchi S."/>
            <person name="Thiergart T."/>
            <person name="Pickel B."/>
            <person name="Atanasova L."/>
            <person name="Karlsson M."/>
            <person name="Huettel B."/>
            <person name="Barry K.W."/>
            <person name="Haridas S."/>
            <person name="Chen C."/>
            <person name="Bauer D."/>
            <person name="Andreopoulos W."/>
            <person name="Pangilinan J."/>
            <person name="LaButti K."/>
            <person name="Riley R."/>
            <person name="Lipzen A."/>
            <person name="Clum A."/>
            <person name="Drula E."/>
            <person name="Henrissat B."/>
            <person name="Kohler A."/>
            <person name="Grigoriev I.V."/>
            <person name="Martin F.M."/>
            <person name="Hacquard S."/>
        </authorList>
    </citation>
    <scope>NUCLEOTIDE SEQUENCE</scope>
    <source>
        <strain evidence="2">MPI-CAGE-CH-0235</strain>
    </source>
</reference>
<comment type="caution">
    <text evidence="2">The sequence shown here is derived from an EMBL/GenBank/DDBJ whole genome shotgun (WGS) entry which is preliminary data.</text>
</comment>
<keyword evidence="3" id="KW-1185">Reference proteome</keyword>
<accession>A0A8K0SGT0</accession>
<proteinExistence type="predicted"/>
<dbReference type="OrthoDB" id="10640572at2759"/>
<evidence type="ECO:0008006" key="4">
    <source>
        <dbReference type="Google" id="ProtNLM"/>
    </source>
</evidence>
<name>A0A8K0SGT0_9HYPO</name>
<evidence type="ECO:0000313" key="3">
    <source>
        <dbReference type="Proteomes" id="UP000813444"/>
    </source>
</evidence>
<dbReference type="Gene3D" id="2.60.120.260">
    <property type="entry name" value="Galactose-binding domain-like"/>
    <property type="match status" value="1"/>
</dbReference>
<evidence type="ECO:0000256" key="1">
    <source>
        <dbReference type="SAM" id="SignalP"/>
    </source>
</evidence>
<feature type="signal peptide" evidence="1">
    <location>
        <begin position="1"/>
        <end position="22"/>
    </location>
</feature>